<keyword evidence="1" id="KW-0812">Transmembrane</keyword>
<accession>A0A2T0JXM1</accession>
<evidence type="ECO:0000313" key="2">
    <source>
        <dbReference type="EMBL" id="PRX12899.1"/>
    </source>
</evidence>
<name>A0A2T0JXM1_9ACTN</name>
<feature type="transmembrane region" description="Helical" evidence="1">
    <location>
        <begin position="214"/>
        <end position="236"/>
    </location>
</feature>
<protein>
    <submittedName>
        <fullName evidence="2">Tight adherence protein B</fullName>
    </submittedName>
</protein>
<dbReference type="AlphaFoldDB" id="A0A2T0JXM1"/>
<feature type="transmembrane region" description="Helical" evidence="1">
    <location>
        <begin position="190"/>
        <end position="208"/>
    </location>
</feature>
<reference evidence="2 3" key="1">
    <citation type="submission" date="2018-03" db="EMBL/GenBank/DDBJ databases">
        <title>Genomic Encyclopedia of Archaeal and Bacterial Type Strains, Phase II (KMG-II): from individual species to whole genera.</title>
        <authorList>
            <person name="Goeker M."/>
        </authorList>
    </citation>
    <scope>NUCLEOTIDE SEQUENCE [LARGE SCALE GENOMIC DNA]</scope>
    <source>
        <strain evidence="2 3">DSM 43146</strain>
    </source>
</reference>
<dbReference type="PANTHER" id="PTHR35007:SF4">
    <property type="entry name" value="CONSERVED TRANSMEMBRANE PROTEIN-RELATED"/>
    <property type="match status" value="1"/>
</dbReference>
<dbReference type="Proteomes" id="UP000239415">
    <property type="component" value="Unassembled WGS sequence"/>
</dbReference>
<dbReference type="PANTHER" id="PTHR35007">
    <property type="entry name" value="INTEGRAL MEMBRANE PROTEIN-RELATED"/>
    <property type="match status" value="1"/>
</dbReference>
<evidence type="ECO:0000313" key="3">
    <source>
        <dbReference type="Proteomes" id="UP000239415"/>
    </source>
</evidence>
<dbReference type="RefSeq" id="WP_239166818.1">
    <property type="nucleotide sequence ID" value="NZ_PVMZ01000026.1"/>
</dbReference>
<keyword evidence="3" id="KW-1185">Reference proteome</keyword>
<comment type="caution">
    <text evidence="2">The sequence shown here is derived from an EMBL/GenBank/DDBJ whole genome shotgun (WGS) entry which is preliminary data.</text>
</comment>
<keyword evidence="1" id="KW-0472">Membrane</keyword>
<sequence length="248" mass="24789">MLATLLIAGAALVAGSGESARDRLPGRQRRVIDPARLRRTVSRLVGGPVGRTAVVAAVPAAALAGLNAGPVAGAVAAVYTAVIVYEWRRRATRKQAATDRAAGLDELSTLVADLRAGIPAAVLAAGRSGSGPVGSGSGRLGRLTEAVWSLAERTGAPAADLLERIEADARSADRSAKTAAAQASGAQTTALLLAALPLAGIALGHGIGADPLGVLFGTPLGAAALTVAVLLQCAGLKWAQRLSERVVP</sequence>
<dbReference type="EMBL" id="PVMZ01000026">
    <property type="protein sequence ID" value="PRX12899.1"/>
    <property type="molecule type" value="Genomic_DNA"/>
</dbReference>
<evidence type="ECO:0000256" key="1">
    <source>
        <dbReference type="SAM" id="Phobius"/>
    </source>
</evidence>
<organism evidence="2 3">
    <name type="scientific">Actinoplanes italicus</name>
    <dbReference type="NCBI Taxonomy" id="113567"/>
    <lineage>
        <taxon>Bacteria</taxon>
        <taxon>Bacillati</taxon>
        <taxon>Actinomycetota</taxon>
        <taxon>Actinomycetes</taxon>
        <taxon>Micromonosporales</taxon>
        <taxon>Micromonosporaceae</taxon>
        <taxon>Actinoplanes</taxon>
    </lineage>
</organism>
<feature type="transmembrane region" description="Helical" evidence="1">
    <location>
        <begin position="60"/>
        <end position="85"/>
    </location>
</feature>
<keyword evidence="1" id="KW-1133">Transmembrane helix</keyword>
<gene>
    <name evidence="2" type="ORF">CLV67_12623</name>
</gene>
<proteinExistence type="predicted"/>